<dbReference type="Proteomes" id="UP000027265">
    <property type="component" value="Unassembled WGS sequence"/>
</dbReference>
<protein>
    <recommendedName>
        <fullName evidence="4">F-box domain-containing protein</fullName>
    </recommendedName>
</protein>
<accession>A0A067PAU6</accession>
<organism evidence="2 3">
    <name type="scientific">Jaapia argillacea MUCL 33604</name>
    <dbReference type="NCBI Taxonomy" id="933084"/>
    <lineage>
        <taxon>Eukaryota</taxon>
        <taxon>Fungi</taxon>
        <taxon>Dikarya</taxon>
        <taxon>Basidiomycota</taxon>
        <taxon>Agaricomycotina</taxon>
        <taxon>Agaricomycetes</taxon>
        <taxon>Agaricomycetidae</taxon>
        <taxon>Jaapiales</taxon>
        <taxon>Jaapiaceae</taxon>
        <taxon>Jaapia</taxon>
    </lineage>
</organism>
<dbReference type="SUPFAM" id="SSF52047">
    <property type="entry name" value="RNI-like"/>
    <property type="match status" value="1"/>
</dbReference>
<dbReference type="InterPro" id="IPR032675">
    <property type="entry name" value="LRR_dom_sf"/>
</dbReference>
<name>A0A067PAU6_9AGAM</name>
<evidence type="ECO:0000313" key="3">
    <source>
        <dbReference type="Proteomes" id="UP000027265"/>
    </source>
</evidence>
<feature type="region of interest" description="Disordered" evidence="1">
    <location>
        <begin position="1"/>
        <end position="20"/>
    </location>
</feature>
<gene>
    <name evidence="2" type="ORF">JAAARDRAFT_198759</name>
</gene>
<evidence type="ECO:0000313" key="2">
    <source>
        <dbReference type="EMBL" id="KDQ51889.1"/>
    </source>
</evidence>
<dbReference type="AlphaFoldDB" id="A0A067PAU6"/>
<proteinExistence type="predicted"/>
<dbReference type="EMBL" id="KL197744">
    <property type="protein sequence ID" value="KDQ51889.1"/>
    <property type="molecule type" value="Genomic_DNA"/>
</dbReference>
<dbReference type="InParanoid" id="A0A067PAU6"/>
<dbReference type="Gene3D" id="3.80.10.10">
    <property type="entry name" value="Ribonuclease Inhibitor"/>
    <property type="match status" value="1"/>
</dbReference>
<keyword evidence="3" id="KW-1185">Reference proteome</keyword>
<dbReference type="HOGENOM" id="CLU_616858_0_0_1"/>
<sequence length="417" mass="47190">MFRLSRKPKKHHFQHPAVDPSNLPSSAALLPELTAAILQHVLQDPTDLKTSISNQIGLHTALQVCRTWYNCSISLLYAQPILGPGVERTFLRTIKKDSNLAKLVRTLVIQAPFFAAGSGFFLTQLPAFDQNVHSRWQADVISLFDLCPYLTSLALRPVHPDWHNRLRCEIHPSHLQNLRRLSLHGYTASSLFFGSDFFFPNLEELSLERLVETGPIIWPSCPSLRRLSLTNCHFPGGTLLPTTSQHIQQVELWGFSSDDADIRSALNMHESTLESLRMDCFRLVESVRGIDFARFIQLKHFTIIGVSDATASHSLLRTLSTIPQLEELVYGCVIADIQVISSLLRQDQLGNLFPQLRLLALPRLSQEESHGIQLMYEELETLCRTRNIKVEVNNNAAPSPNSAWVREFGLRGILRRH</sequence>
<evidence type="ECO:0008006" key="4">
    <source>
        <dbReference type="Google" id="ProtNLM"/>
    </source>
</evidence>
<feature type="compositionally biased region" description="Basic residues" evidence="1">
    <location>
        <begin position="1"/>
        <end position="14"/>
    </location>
</feature>
<reference evidence="3" key="1">
    <citation type="journal article" date="2014" name="Proc. Natl. Acad. Sci. U.S.A.">
        <title>Extensive sampling of basidiomycete genomes demonstrates inadequacy of the white-rot/brown-rot paradigm for wood decay fungi.</title>
        <authorList>
            <person name="Riley R."/>
            <person name="Salamov A.A."/>
            <person name="Brown D.W."/>
            <person name="Nagy L.G."/>
            <person name="Floudas D."/>
            <person name="Held B.W."/>
            <person name="Levasseur A."/>
            <person name="Lombard V."/>
            <person name="Morin E."/>
            <person name="Otillar R."/>
            <person name="Lindquist E.A."/>
            <person name="Sun H."/>
            <person name="LaButti K.M."/>
            <person name="Schmutz J."/>
            <person name="Jabbour D."/>
            <person name="Luo H."/>
            <person name="Baker S.E."/>
            <person name="Pisabarro A.G."/>
            <person name="Walton J.D."/>
            <person name="Blanchette R.A."/>
            <person name="Henrissat B."/>
            <person name="Martin F."/>
            <person name="Cullen D."/>
            <person name="Hibbett D.S."/>
            <person name="Grigoriev I.V."/>
        </authorList>
    </citation>
    <scope>NUCLEOTIDE SEQUENCE [LARGE SCALE GENOMIC DNA]</scope>
    <source>
        <strain evidence="3">MUCL 33604</strain>
    </source>
</reference>
<evidence type="ECO:0000256" key="1">
    <source>
        <dbReference type="SAM" id="MobiDB-lite"/>
    </source>
</evidence>